<dbReference type="Proteomes" id="UP000176944">
    <property type="component" value="Chromosome"/>
</dbReference>
<name>A0A9Q9SUD9_MOOP1</name>
<protein>
    <submittedName>
        <fullName evidence="2">Uncharacterized protein</fullName>
    </submittedName>
</protein>
<feature type="region of interest" description="Disordered" evidence="1">
    <location>
        <begin position="1"/>
        <end position="31"/>
    </location>
</feature>
<gene>
    <name evidence="2" type="ORF">BJP36_37655</name>
</gene>
<accession>A0A9Q9SUD9</accession>
<dbReference type="EMBL" id="CP017708">
    <property type="protein sequence ID" value="WAN69822.1"/>
    <property type="molecule type" value="Genomic_DNA"/>
</dbReference>
<proteinExistence type="predicted"/>
<sequence length="75" mass="8032">MAPGRAPCKPLGNHASRLSDSPISPSAHLPRLPTPPTLPSLFLFPVPCPLFPTPYSLLPTPYSKFPSTISLQSPQ</sequence>
<evidence type="ECO:0000313" key="2">
    <source>
        <dbReference type="EMBL" id="WAN69822.1"/>
    </source>
</evidence>
<organism evidence="2">
    <name type="scientific">Moorena producens (strain JHB)</name>
    <dbReference type="NCBI Taxonomy" id="1454205"/>
    <lineage>
        <taxon>Bacteria</taxon>
        <taxon>Bacillati</taxon>
        <taxon>Cyanobacteriota</taxon>
        <taxon>Cyanophyceae</taxon>
        <taxon>Coleofasciculales</taxon>
        <taxon>Coleofasciculaceae</taxon>
        <taxon>Moorena</taxon>
    </lineage>
</organism>
<evidence type="ECO:0000256" key="1">
    <source>
        <dbReference type="SAM" id="MobiDB-lite"/>
    </source>
</evidence>
<reference evidence="2" key="2">
    <citation type="submission" date="2022-10" db="EMBL/GenBank/DDBJ databases">
        <authorList>
            <person name="Ngo T.-E."/>
        </authorList>
    </citation>
    <scope>NUCLEOTIDE SEQUENCE</scope>
    <source>
        <strain evidence="2">JHB</strain>
    </source>
</reference>
<dbReference type="AlphaFoldDB" id="A0A9Q9SUD9"/>
<reference evidence="2" key="1">
    <citation type="journal article" date="2017" name="Proc. Natl. Acad. Sci. U.S.A.">
        <title>Comparative genomics uncovers the prolific and distinctive metabolic potential of the cyanobacterial genus Moorea.</title>
        <authorList>
            <person name="Leao T."/>
            <person name="Castelao G."/>
            <person name="Korobeynikov A."/>
            <person name="Monroe E.A."/>
            <person name="Podell S."/>
            <person name="Glukhov E."/>
            <person name="Allen E.E."/>
            <person name="Gerwick W.H."/>
            <person name="Gerwick L."/>
        </authorList>
    </citation>
    <scope>NUCLEOTIDE SEQUENCE</scope>
    <source>
        <strain evidence="2">JHB</strain>
    </source>
</reference>